<protein>
    <submittedName>
        <fullName evidence="1">Uncharacterized protein</fullName>
    </submittedName>
</protein>
<dbReference type="CDD" id="cd12148">
    <property type="entry name" value="fungal_TF_MHR"/>
    <property type="match status" value="1"/>
</dbReference>
<dbReference type="AlphaFoldDB" id="A0A9W8UKP0"/>
<keyword evidence="2" id="KW-1185">Reference proteome</keyword>
<dbReference type="KEGG" id="amus:LMH87_011003"/>
<comment type="caution">
    <text evidence="1">The sequence shown here is derived from an EMBL/GenBank/DDBJ whole genome shotgun (WGS) entry which is preliminary data.</text>
</comment>
<reference evidence="1" key="1">
    <citation type="journal article" date="2023" name="Access Microbiol">
        <title>De-novo genome assembly for Akanthomyces muscarius, a biocontrol agent of insect agricultural pests.</title>
        <authorList>
            <person name="Erdos Z."/>
            <person name="Studholme D.J."/>
            <person name="Raymond B."/>
            <person name="Sharma M."/>
        </authorList>
    </citation>
    <scope>NUCLEOTIDE SEQUENCE</scope>
    <source>
        <strain evidence="1">Ve6</strain>
    </source>
</reference>
<name>A0A9W8UKP0_AKAMU</name>
<evidence type="ECO:0000313" key="2">
    <source>
        <dbReference type="Proteomes" id="UP001144673"/>
    </source>
</evidence>
<organism evidence="1 2">
    <name type="scientific">Akanthomyces muscarius</name>
    <name type="common">Entomopathogenic fungus</name>
    <name type="synonym">Lecanicillium muscarium</name>
    <dbReference type="NCBI Taxonomy" id="2231603"/>
    <lineage>
        <taxon>Eukaryota</taxon>
        <taxon>Fungi</taxon>
        <taxon>Dikarya</taxon>
        <taxon>Ascomycota</taxon>
        <taxon>Pezizomycotina</taxon>
        <taxon>Sordariomycetes</taxon>
        <taxon>Hypocreomycetidae</taxon>
        <taxon>Hypocreales</taxon>
        <taxon>Cordycipitaceae</taxon>
        <taxon>Akanthomyces</taxon>
    </lineage>
</organism>
<dbReference type="EMBL" id="JAJHUN010000009">
    <property type="protein sequence ID" value="KAJ4150245.1"/>
    <property type="molecule type" value="Genomic_DNA"/>
</dbReference>
<dbReference type="GeneID" id="80898162"/>
<dbReference type="RefSeq" id="XP_056051959.1">
    <property type="nucleotide sequence ID" value="XM_056200072.1"/>
</dbReference>
<sequence>MKTSELLASRPETEVTPTLYVLAKLRLLDVGAKVSDVATDPQPHSYSDILKLDKEIEEAQTTLPPILKWDGLALNVSSQIMVQRIWLEVICQQLRIVLHRKFLGAIPRDGSEESADFDNIKVRLRQAQNFWIRAELELQRAYDTQNIVAESCASATAISHFPEFNFSEARIGSVEGFNWEGLPADLLQSN</sequence>
<evidence type="ECO:0000313" key="1">
    <source>
        <dbReference type="EMBL" id="KAJ4150245.1"/>
    </source>
</evidence>
<proteinExistence type="predicted"/>
<gene>
    <name evidence="1" type="ORF">LMH87_011003</name>
</gene>
<dbReference type="Proteomes" id="UP001144673">
    <property type="component" value="Chromosome 4"/>
</dbReference>
<accession>A0A9W8UKP0</accession>